<dbReference type="InterPro" id="IPR002885">
    <property type="entry name" value="PPR_rpt"/>
</dbReference>
<comment type="caution">
    <text evidence="3">The sequence shown here is derived from an EMBL/GenBank/DDBJ whole genome shotgun (WGS) entry which is preliminary data.</text>
</comment>
<dbReference type="Proteomes" id="UP000775213">
    <property type="component" value="Unassembled WGS sequence"/>
</dbReference>
<feature type="repeat" description="PPR" evidence="2">
    <location>
        <begin position="233"/>
        <end position="263"/>
    </location>
</feature>
<feature type="repeat" description="PPR" evidence="2">
    <location>
        <begin position="549"/>
        <end position="583"/>
    </location>
</feature>
<feature type="repeat" description="PPR" evidence="2">
    <location>
        <begin position="409"/>
        <end position="443"/>
    </location>
</feature>
<evidence type="ECO:0000313" key="3">
    <source>
        <dbReference type="EMBL" id="KAH0468622.1"/>
    </source>
</evidence>
<keyword evidence="1" id="KW-0677">Repeat</keyword>
<sequence length="776" mass="87429">MPPAPRPPGAVAAVRKPYFYYGHRRPSQNRPVVFGGLFTNRKTLPFSAADRISGNRPSKPRSHPTIDFRNWDPDLSFPSASSSLPSLPDSDRRLSPLARFICDSFRRHHRWCPAVLTELNKLRRVTPDLVAEVLKSRPLLPPSLSTRFFHWAGRQKGFSHTFASYNALAYSLSAAGLFRAADQVPELMLAQGKPPSEKQLEILVRFHADARRPLRLFHMYRKMRTRFGVSPRRTFLYNRIIDALVSCGRLDLALEVYDDLRSDDGLKEDAVTFTIICKGFCRAGRIDELVDLIGRMRSEVCRPDVFAYTAMVKILISEGNVDGGLRVWDEMVKDGVEADVMAYSTLIAGLCKAGRMERGKELFKEMKKKGLLIERAVYGALVEGFVDGGQVESGAQILKEMVGDGYRADLGIYDLLIKGFCADGKVDKALKIFQIVIMEGIEPEFSTVLPLLITYADEHQMDMFYQLVDRISELGLPVIDHLSSFFTAYLVKGGREMKALKVFEVLKSKGYCSVAIYNILIDALHKVKEVKKALLLFEELSDTELLKPDSCTYSLVITCIAEDGDAREACSYFNRMKENYWTPSVAAYSSLVRGLCMMGEINAAMTLVKDCLGNVTSGPMEFKYSLRVLDACRSGKPEKVIEVLNEMVEQGYPLEDIIYCTVIYGFCKYASSGEARKVLEFMKKSKRLTEANFIIYEEMLNEHLKKETAGLIISGLNGLLAWMIHPKASDRKFLIQIPIGIYISAVNFLGQNSEDNNWVYLFSKMLNLDYSARKAA</sequence>
<feature type="repeat" description="PPR" evidence="2">
    <location>
        <begin position="339"/>
        <end position="373"/>
    </location>
</feature>
<dbReference type="NCBIfam" id="TIGR00756">
    <property type="entry name" value="PPR"/>
    <property type="match status" value="6"/>
</dbReference>
<proteinExistence type="predicted"/>
<evidence type="ECO:0000256" key="1">
    <source>
        <dbReference type="ARBA" id="ARBA00022737"/>
    </source>
</evidence>
<organism evidence="3 4">
    <name type="scientific">Dendrobium chrysotoxum</name>
    <name type="common">Orchid</name>
    <dbReference type="NCBI Taxonomy" id="161865"/>
    <lineage>
        <taxon>Eukaryota</taxon>
        <taxon>Viridiplantae</taxon>
        <taxon>Streptophyta</taxon>
        <taxon>Embryophyta</taxon>
        <taxon>Tracheophyta</taxon>
        <taxon>Spermatophyta</taxon>
        <taxon>Magnoliopsida</taxon>
        <taxon>Liliopsida</taxon>
        <taxon>Asparagales</taxon>
        <taxon>Orchidaceae</taxon>
        <taxon>Epidendroideae</taxon>
        <taxon>Malaxideae</taxon>
        <taxon>Dendrobiinae</taxon>
        <taxon>Dendrobium</taxon>
    </lineage>
</organism>
<evidence type="ECO:0000313" key="4">
    <source>
        <dbReference type="Proteomes" id="UP000775213"/>
    </source>
</evidence>
<dbReference type="AlphaFoldDB" id="A0AAV7HJR0"/>
<feature type="repeat" description="PPR" evidence="2">
    <location>
        <begin position="304"/>
        <end position="338"/>
    </location>
</feature>
<evidence type="ECO:0008006" key="5">
    <source>
        <dbReference type="Google" id="ProtNLM"/>
    </source>
</evidence>
<feature type="repeat" description="PPR" evidence="2">
    <location>
        <begin position="269"/>
        <end position="303"/>
    </location>
</feature>
<accession>A0AAV7HJR0</accession>
<dbReference type="Gene3D" id="1.25.40.10">
    <property type="entry name" value="Tetratricopeptide repeat domain"/>
    <property type="match status" value="5"/>
</dbReference>
<gene>
    <name evidence="3" type="ORF">IEQ34_001854</name>
</gene>
<name>A0AAV7HJR0_DENCH</name>
<reference evidence="3 4" key="1">
    <citation type="journal article" date="2021" name="Hortic Res">
        <title>Chromosome-scale assembly of the Dendrobium chrysotoxum genome enhances the understanding of orchid evolution.</title>
        <authorList>
            <person name="Zhang Y."/>
            <person name="Zhang G.Q."/>
            <person name="Zhang D."/>
            <person name="Liu X.D."/>
            <person name="Xu X.Y."/>
            <person name="Sun W.H."/>
            <person name="Yu X."/>
            <person name="Zhu X."/>
            <person name="Wang Z.W."/>
            <person name="Zhao X."/>
            <person name="Zhong W.Y."/>
            <person name="Chen H."/>
            <person name="Yin W.L."/>
            <person name="Huang T."/>
            <person name="Niu S.C."/>
            <person name="Liu Z.J."/>
        </authorList>
    </citation>
    <scope>NUCLEOTIDE SEQUENCE [LARGE SCALE GENOMIC DNA]</scope>
    <source>
        <strain evidence="3">Lindl</strain>
    </source>
</reference>
<dbReference type="EMBL" id="JAGFBR010000003">
    <property type="protein sequence ID" value="KAH0468622.1"/>
    <property type="molecule type" value="Genomic_DNA"/>
</dbReference>
<dbReference type="PANTHER" id="PTHR47932">
    <property type="entry name" value="ATPASE EXPRESSION PROTEIN 3"/>
    <property type="match status" value="1"/>
</dbReference>
<dbReference type="Pfam" id="PF13041">
    <property type="entry name" value="PPR_2"/>
    <property type="match status" value="3"/>
</dbReference>
<dbReference type="PANTHER" id="PTHR47932:SF10">
    <property type="entry name" value="OS07G0179000 PROTEIN"/>
    <property type="match status" value="1"/>
</dbReference>
<protein>
    <recommendedName>
        <fullName evidence="5">Pentatricopeptide repeat-containing protein</fullName>
    </recommendedName>
</protein>
<feature type="repeat" description="PPR" evidence="2">
    <location>
        <begin position="374"/>
        <end position="408"/>
    </location>
</feature>
<dbReference type="GO" id="GO:0003729">
    <property type="term" value="F:mRNA binding"/>
    <property type="evidence" value="ECO:0007669"/>
    <property type="project" value="TreeGrafter"/>
</dbReference>
<dbReference type="Pfam" id="PF01535">
    <property type="entry name" value="PPR"/>
    <property type="match status" value="5"/>
</dbReference>
<dbReference type="InterPro" id="IPR011990">
    <property type="entry name" value="TPR-like_helical_dom_sf"/>
</dbReference>
<evidence type="ECO:0000256" key="2">
    <source>
        <dbReference type="PROSITE-ProRule" id="PRU00708"/>
    </source>
</evidence>
<dbReference type="PROSITE" id="PS51375">
    <property type="entry name" value="PPR"/>
    <property type="match status" value="7"/>
</dbReference>
<keyword evidence="4" id="KW-1185">Reference proteome</keyword>